<evidence type="ECO:0000313" key="4">
    <source>
        <dbReference type="Proteomes" id="UP000323708"/>
    </source>
</evidence>
<organism evidence="3 4">
    <name type="scientific">Pseudohalioglobus sediminis</name>
    <dbReference type="NCBI Taxonomy" id="2606449"/>
    <lineage>
        <taxon>Bacteria</taxon>
        <taxon>Pseudomonadati</taxon>
        <taxon>Pseudomonadota</taxon>
        <taxon>Gammaproteobacteria</taxon>
        <taxon>Cellvibrionales</taxon>
        <taxon>Halieaceae</taxon>
        <taxon>Pseudohalioglobus</taxon>
    </lineage>
</organism>
<sequence length="198" mass="22187">MPTSAISAPPASLTAAAPTGPTGPRYLAARADAASSCESDCNSATLLPHRIYKEQAVSNHKVTVAKLWQALSEGDWETLKACLHPEIHYRDMPSDDPGAHGPENVVKRLSIAWDHLEKQEQTTHHMAAEGDVVFLDHTEKWTFNTGETCEHTFATMHEMKDGLVYRWHDYWDMNKFVSQFPGWFLEEMAKKSAADFSD</sequence>
<comment type="caution">
    <text evidence="3">The sequence shown here is derived from an EMBL/GenBank/DDBJ whole genome shotgun (WGS) entry which is preliminary data.</text>
</comment>
<evidence type="ECO:0000256" key="1">
    <source>
        <dbReference type="SAM" id="MobiDB-lite"/>
    </source>
</evidence>
<name>A0A5B0WXM6_9GAMM</name>
<reference evidence="3 4" key="1">
    <citation type="submission" date="2019-09" db="EMBL/GenBank/DDBJ databases">
        <authorList>
            <person name="Chen X.-Y."/>
        </authorList>
    </citation>
    <scope>NUCLEOTIDE SEQUENCE [LARGE SCALE GENOMIC DNA]</scope>
    <source>
        <strain evidence="3 4">NY5</strain>
    </source>
</reference>
<feature type="region of interest" description="Disordered" evidence="1">
    <location>
        <begin position="1"/>
        <end position="20"/>
    </location>
</feature>
<keyword evidence="4" id="KW-1185">Reference proteome</keyword>
<proteinExistence type="predicted"/>
<dbReference type="InterPro" id="IPR032710">
    <property type="entry name" value="NTF2-like_dom_sf"/>
</dbReference>
<dbReference type="Pfam" id="PF12680">
    <property type="entry name" value="SnoaL_2"/>
    <property type="match status" value="1"/>
</dbReference>
<evidence type="ECO:0000259" key="2">
    <source>
        <dbReference type="Pfam" id="PF12680"/>
    </source>
</evidence>
<dbReference type="Proteomes" id="UP000323708">
    <property type="component" value="Unassembled WGS sequence"/>
</dbReference>
<evidence type="ECO:0000313" key="3">
    <source>
        <dbReference type="EMBL" id="KAA1191812.1"/>
    </source>
</evidence>
<dbReference type="EMBL" id="VTUX01000004">
    <property type="protein sequence ID" value="KAA1191812.1"/>
    <property type="molecule type" value="Genomic_DNA"/>
</dbReference>
<accession>A0A5B0WXM6</accession>
<dbReference type="Gene3D" id="3.10.450.50">
    <property type="match status" value="1"/>
</dbReference>
<dbReference type="AlphaFoldDB" id="A0A5B0WXM6"/>
<dbReference type="InterPro" id="IPR037401">
    <property type="entry name" value="SnoaL-like"/>
</dbReference>
<gene>
    <name evidence="3" type="ORF">F0M18_09760</name>
</gene>
<dbReference type="SUPFAM" id="SSF54427">
    <property type="entry name" value="NTF2-like"/>
    <property type="match status" value="1"/>
</dbReference>
<feature type="domain" description="SnoaL-like" evidence="2">
    <location>
        <begin position="64"/>
        <end position="167"/>
    </location>
</feature>
<protein>
    <submittedName>
        <fullName evidence="3">Nuclear transport factor 2 family protein</fullName>
    </submittedName>
</protein>